<gene>
    <name evidence="1" type="ORF">WR25_15270</name>
</gene>
<dbReference type="EMBL" id="LIAE01008700">
    <property type="protein sequence ID" value="PAV72762.1"/>
    <property type="molecule type" value="Genomic_DNA"/>
</dbReference>
<accession>A0A2A2KFU4</accession>
<dbReference type="OrthoDB" id="10072024at2759"/>
<evidence type="ECO:0000313" key="1">
    <source>
        <dbReference type="EMBL" id="PAV72762.1"/>
    </source>
</evidence>
<evidence type="ECO:0000313" key="2">
    <source>
        <dbReference type="Proteomes" id="UP000218231"/>
    </source>
</evidence>
<sequence length="168" mass="19500">MFLNLKNSKQVSESFQCNFCKKINKIKKFQLMWAKSLEGLTCSVPARMGDKSDVERDEYIEESLQLAGRLTKICDAMSDRGVAAHICSTVHHPAQMGVYGQKASKEKLAENLLLNYDPNQPMIQVRKSKDKLFLSKQKQEQLILPKIKSFFFFLNQKHYFKIEKKTQF</sequence>
<name>A0A2A2KFU4_9BILA</name>
<comment type="caution">
    <text evidence="1">The sequence shown here is derived from an EMBL/GenBank/DDBJ whole genome shotgun (WGS) entry which is preliminary data.</text>
</comment>
<dbReference type="Proteomes" id="UP000218231">
    <property type="component" value="Unassembled WGS sequence"/>
</dbReference>
<dbReference type="AlphaFoldDB" id="A0A2A2KFU4"/>
<reference evidence="1 2" key="1">
    <citation type="journal article" date="2017" name="Curr. Biol.">
        <title>Genome architecture and evolution of a unichromosomal asexual nematode.</title>
        <authorList>
            <person name="Fradin H."/>
            <person name="Zegar C."/>
            <person name="Gutwein M."/>
            <person name="Lucas J."/>
            <person name="Kovtun M."/>
            <person name="Corcoran D."/>
            <person name="Baugh L.R."/>
            <person name="Kiontke K."/>
            <person name="Gunsalus K."/>
            <person name="Fitch D.H."/>
            <person name="Piano F."/>
        </authorList>
    </citation>
    <scope>NUCLEOTIDE SEQUENCE [LARGE SCALE GENOMIC DNA]</scope>
    <source>
        <strain evidence="1">PF1309</strain>
    </source>
</reference>
<keyword evidence="2" id="KW-1185">Reference proteome</keyword>
<organism evidence="1 2">
    <name type="scientific">Diploscapter pachys</name>
    <dbReference type="NCBI Taxonomy" id="2018661"/>
    <lineage>
        <taxon>Eukaryota</taxon>
        <taxon>Metazoa</taxon>
        <taxon>Ecdysozoa</taxon>
        <taxon>Nematoda</taxon>
        <taxon>Chromadorea</taxon>
        <taxon>Rhabditida</taxon>
        <taxon>Rhabditina</taxon>
        <taxon>Rhabditomorpha</taxon>
        <taxon>Rhabditoidea</taxon>
        <taxon>Rhabditidae</taxon>
        <taxon>Diploscapter</taxon>
    </lineage>
</organism>
<dbReference type="STRING" id="2018661.A0A2A2KFU4"/>
<proteinExistence type="predicted"/>
<protein>
    <submittedName>
        <fullName evidence="1">Uncharacterized protein</fullName>
    </submittedName>
</protein>